<reference evidence="10" key="1">
    <citation type="submission" date="2025-08" db="UniProtKB">
        <authorList>
            <consortium name="RefSeq"/>
        </authorList>
    </citation>
    <scope>IDENTIFICATION</scope>
</reference>
<comment type="similarity">
    <text evidence="2">Belongs to the CD36 family.</text>
</comment>
<dbReference type="Pfam" id="PF01130">
    <property type="entry name" value="CD36"/>
    <property type="match status" value="1"/>
</dbReference>
<evidence type="ECO:0000256" key="2">
    <source>
        <dbReference type="ARBA" id="ARBA00010532"/>
    </source>
</evidence>
<keyword evidence="3" id="KW-1003">Cell membrane</keyword>
<dbReference type="GeneID" id="105364241"/>
<dbReference type="GO" id="GO:0005044">
    <property type="term" value="F:scavenger receptor activity"/>
    <property type="evidence" value="ECO:0007669"/>
    <property type="project" value="TreeGrafter"/>
</dbReference>
<dbReference type="PANTHER" id="PTHR11923:SF93">
    <property type="entry name" value="GH07959P-RELATED"/>
    <property type="match status" value="1"/>
</dbReference>
<evidence type="ECO:0000256" key="8">
    <source>
        <dbReference type="SAM" id="Phobius"/>
    </source>
</evidence>
<gene>
    <name evidence="10" type="primary">LOC105364241</name>
</gene>
<dbReference type="PRINTS" id="PR01609">
    <property type="entry name" value="CD36FAMILY"/>
</dbReference>
<keyword evidence="7" id="KW-0325">Glycoprotein</keyword>
<sequence>MNDNFHAESPALALSLSPDSKSYEIWKDTKTMSTNLDVYFFNWTNPEDLMDPEKKIHLVQLGPYSFIERREKVNITFHPENSTVSYLQRRTWFFDESKSNGTLQDKIVQLNVVAVSAAYKIRYWPFMIQQSLSYVLNQFSNKIYIVKTVDELLFTGFEDKIITMGKMSGMDEDSPPFDRFGWFYMRNGSTEFDGHSNVATGVDDLSNIGKLKLWNYKDTTKYYKSPCNTIEGSSGEFWPPYRTKEDIRLFTTDICRPVTYEFVDKVSHKGIEGYKFSMGKTTLGNDSRRRYPHEQAKYFEPTTTTEDFFVIDPTTLKPEVENDDPDVVNEGRCYCNGECSPMGLINITACRYGAPGFVSLPHFHKGDPVLRERFTGLDPKAEDHSFDIVLEPTTGIPINVAARLQVNILLQSSKTVSLFKNVPTIYFPIFWFNMKVEIPNELVGNLQLLLNLPTITMYTGLVLMLIGSLILFSVVVIYYVNNRRRLCQNKSNKTDSLQKKTEMVYMDKVNANEDGQTRNDRRLYPKL</sequence>
<keyword evidence="6 8" id="KW-0472">Membrane</keyword>
<dbReference type="Proteomes" id="UP000695007">
    <property type="component" value="Unplaced"/>
</dbReference>
<dbReference type="GO" id="GO:0005886">
    <property type="term" value="C:plasma membrane"/>
    <property type="evidence" value="ECO:0007669"/>
    <property type="project" value="UniProtKB-SubCell"/>
</dbReference>
<accession>A0AAJ7DXV9</accession>
<evidence type="ECO:0000256" key="4">
    <source>
        <dbReference type="ARBA" id="ARBA00022692"/>
    </source>
</evidence>
<evidence type="ECO:0000256" key="3">
    <source>
        <dbReference type="ARBA" id="ARBA00022475"/>
    </source>
</evidence>
<proteinExistence type="inferred from homology"/>
<keyword evidence="5 8" id="KW-1133">Transmembrane helix</keyword>
<evidence type="ECO:0000313" key="9">
    <source>
        <dbReference type="Proteomes" id="UP000695007"/>
    </source>
</evidence>
<dbReference type="GO" id="GO:0005737">
    <property type="term" value="C:cytoplasm"/>
    <property type="evidence" value="ECO:0007669"/>
    <property type="project" value="TreeGrafter"/>
</dbReference>
<evidence type="ECO:0000256" key="5">
    <source>
        <dbReference type="ARBA" id="ARBA00022989"/>
    </source>
</evidence>
<evidence type="ECO:0000256" key="7">
    <source>
        <dbReference type="ARBA" id="ARBA00023180"/>
    </source>
</evidence>
<evidence type="ECO:0000256" key="6">
    <source>
        <dbReference type="ARBA" id="ARBA00023136"/>
    </source>
</evidence>
<evidence type="ECO:0000313" key="10">
    <source>
        <dbReference type="RefSeq" id="XP_011500429.1"/>
    </source>
</evidence>
<dbReference type="InterPro" id="IPR002159">
    <property type="entry name" value="CD36_fam"/>
</dbReference>
<evidence type="ECO:0000256" key="1">
    <source>
        <dbReference type="ARBA" id="ARBA00004236"/>
    </source>
</evidence>
<dbReference type="KEGG" id="csol:105364241"/>
<name>A0AAJ7DXV9_9HYME</name>
<dbReference type="PANTHER" id="PTHR11923">
    <property type="entry name" value="SCAVENGER RECEPTOR CLASS B TYPE-1 SR-B1"/>
    <property type="match status" value="1"/>
</dbReference>
<organism evidence="9 10">
    <name type="scientific">Ceratosolen solmsi marchali</name>
    <dbReference type="NCBI Taxonomy" id="326594"/>
    <lineage>
        <taxon>Eukaryota</taxon>
        <taxon>Metazoa</taxon>
        <taxon>Ecdysozoa</taxon>
        <taxon>Arthropoda</taxon>
        <taxon>Hexapoda</taxon>
        <taxon>Insecta</taxon>
        <taxon>Pterygota</taxon>
        <taxon>Neoptera</taxon>
        <taxon>Endopterygota</taxon>
        <taxon>Hymenoptera</taxon>
        <taxon>Apocrita</taxon>
        <taxon>Proctotrupomorpha</taxon>
        <taxon>Chalcidoidea</taxon>
        <taxon>Agaonidae</taxon>
        <taxon>Agaoninae</taxon>
        <taxon>Ceratosolen</taxon>
    </lineage>
</organism>
<keyword evidence="4 8" id="KW-0812">Transmembrane</keyword>
<protein>
    <submittedName>
        <fullName evidence="10">Protein croquemort-like</fullName>
    </submittedName>
</protein>
<dbReference type="AlphaFoldDB" id="A0AAJ7DXV9"/>
<dbReference type="RefSeq" id="XP_011500429.1">
    <property type="nucleotide sequence ID" value="XM_011502127.1"/>
</dbReference>
<keyword evidence="9" id="KW-1185">Reference proteome</keyword>
<feature type="transmembrane region" description="Helical" evidence="8">
    <location>
        <begin position="455"/>
        <end position="480"/>
    </location>
</feature>
<comment type="subcellular location">
    <subcellularLocation>
        <location evidence="1">Cell membrane</location>
    </subcellularLocation>
</comment>